<protein>
    <submittedName>
        <fullName evidence="1">Uncharacterized protein</fullName>
    </submittedName>
</protein>
<proteinExistence type="predicted"/>
<dbReference type="AlphaFoldDB" id="A0A6B3LVL0"/>
<name>A0A6B3LVL0_9BACT</name>
<gene>
    <name evidence="1" type="ORF">GXP69_07180</name>
</gene>
<sequence length="87" mass="10190">MSIPKNQTVEISFDKFIMDYYVDQAGVFARQQSILSNQARILSLLENRDFEEVKKEVYERVEVNLKASLESTYELMGFKSSEDKENK</sequence>
<evidence type="ECO:0000313" key="1">
    <source>
        <dbReference type="EMBL" id="NEM97471.1"/>
    </source>
</evidence>
<comment type="caution">
    <text evidence="1">The sequence shown here is derived from an EMBL/GenBank/DDBJ whole genome shotgun (WGS) entry which is preliminary data.</text>
</comment>
<organism evidence="1 2">
    <name type="scientific">Pontibacter burrus</name>
    <dbReference type="NCBI Taxonomy" id="2704466"/>
    <lineage>
        <taxon>Bacteria</taxon>
        <taxon>Pseudomonadati</taxon>
        <taxon>Bacteroidota</taxon>
        <taxon>Cytophagia</taxon>
        <taxon>Cytophagales</taxon>
        <taxon>Hymenobacteraceae</taxon>
        <taxon>Pontibacter</taxon>
    </lineage>
</organism>
<dbReference type="RefSeq" id="WP_163913837.1">
    <property type="nucleotide sequence ID" value="NZ_JAAGWD010000002.1"/>
</dbReference>
<keyword evidence="2" id="KW-1185">Reference proteome</keyword>
<accession>A0A6B3LVL0</accession>
<reference evidence="1 2" key="1">
    <citation type="submission" date="2020-02" db="EMBL/GenBank/DDBJ databases">
        <authorList>
            <person name="Kim M.K."/>
        </authorList>
    </citation>
    <scope>NUCLEOTIDE SEQUENCE [LARGE SCALE GENOMIC DNA]</scope>
    <source>
        <strain evidence="1 2">BT327</strain>
    </source>
</reference>
<evidence type="ECO:0000313" key="2">
    <source>
        <dbReference type="Proteomes" id="UP000474777"/>
    </source>
</evidence>
<dbReference type="EMBL" id="JAAGWD010000002">
    <property type="protein sequence ID" value="NEM97471.1"/>
    <property type="molecule type" value="Genomic_DNA"/>
</dbReference>
<dbReference type="Proteomes" id="UP000474777">
    <property type="component" value="Unassembled WGS sequence"/>
</dbReference>